<protein>
    <submittedName>
        <fullName evidence="1">Uncharacterized protein</fullName>
    </submittedName>
</protein>
<organism evidence="1 2">
    <name type="scientific">Aquimarina celericrescens</name>
    <dbReference type="NCBI Taxonomy" id="1964542"/>
    <lineage>
        <taxon>Bacteria</taxon>
        <taxon>Pseudomonadati</taxon>
        <taxon>Bacteroidota</taxon>
        <taxon>Flavobacteriia</taxon>
        <taxon>Flavobacteriales</taxon>
        <taxon>Flavobacteriaceae</taxon>
        <taxon>Aquimarina</taxon>
    </lineage>
</organism>
<reference evidence="2" key="1">
    <citation type="journal article" date="2019" name="Int. J. Syst. Evol. Microbiol.">
        <title>The Global Catalogue of Microorganisms (GCM) 10K type strain sequencing project: providing services to taxonomists for standard genome sequencing and annotation.</title>
        <authorList>
            <consortium name="The Broad Institute Genomics Platform"/>
            <consortium name="The Broad Institute Genome Sequencing Center for Infectious Disease"/>
            <person name="Wu L."/>
            <person name="Ma J."/>
        </authorList>
    </citation>
    <scope>NUCLEOTIDE SEQUENCE [LARGE SCALE GENOMIC DNA]</scope>
    <source>
        <strain evidence="2">DT92</strain>
    </source>
</reference>
<evidence type="ECO:0000313" key="1">
    <source>
        <dbReference type="EMBL" id="MFD2185871.1"/>
    </source>
</evidence>
<accession>A0ABW5AVL7</accession>
<sequence length="44" mass="5122">MKTFIALIFKNDTIVYDFDTRNQEIIEKVEVTEASKKLVATNMI</sequence>
<proteinExistence type="predicted"/>
<evidence type="ECO:0000313" key="2">
    <source>
        <dbReference type="Proteomes" id="UP001597344"/>
    </source>
</evidence>
<dbReference type="Proteomes" id="UP001597344">
    <property type="component" value="Unassembled WGS sequence"/>
</dbReference>
<dbReference type="RefSeq" id="WP_378318839.1">
    <property type="nucleotide sequence ID" value="NZ_JBHUHY010000002.1"/>
</dbReference>
<keyword evidence="2" id="KW-1185">Reference proteome</keyword>
<dbReference type="EMBL" id="JBHUHY010000002">
    <property type="protein sequence ID" value="MFD2185871.1"/>
    <property type="molecule type" value="Genomic_DNA"/>
</dbReference>
<name>A0ABW5AVL7_9FLAO</name>
<gene>
    <name evidence="1" type="ORF">ACFSJT_03640</name>
</gene>
<comment type="caution">
    <text evidence="1">The sequence shown here is derived from an EMBL/GenBank/DDBJ whole genome shotgun (WGS) entry which is preliminary data.</text>
</comment>